<dbReference type="EMBL" id="WHJE01000130">
    <property type="protein sequence ID" value="KAE8762728.1"/>
    <property type="molecule type" value="Genomic_DNA"/>
</dbReference>
<dbReference type="PROSITE" id="PS00175">
    <property type="entry name" value="PG_MUTASE"/>
    <property type="match status" value="1"/>
</dbReference>
<name>A0A7J5UK13_9MICO</name>
<accession>A0A7J5UK13</accession>
<dbReference type="PANTHER" id="PTHR11931">
    <property type="entry name" value="PHOSPHOGLYCERATE MUTASE"/>
    <property type="match status" value="1"/>
</dbReference>
<dbReference type="InterPro" id="IPR005952">
    <property type="entry name" value="Phosphogly_mut1"/>
</dbReference>
<evidence type="ECO:0000256" key="5">
    <source>
        <dbReference type="PIRSR" id="PIRSR613078-2"/>
    </source>
</evidence>
<dbReference type="Pfam" id="PF00300">
    <property type="entry name" value="His_Phos_1"/>
    <property type="match status" value="1"/>
</dbReference>
<dbReference type="OrthoDB" id="5449373at2"/>
<organism evidence="6 7">
    <name type="scientific">Georgenia thermotolerans</name>
    <dbReference type="NCBI Taxonomy" id="527326"/>
    <lineage>
        <taxon>Bacteria</taxon>
        <taxon>Bacillati</taxon>
        <taxon>Actinomycetota</taxon>
        <taxon>Actinomycetes</taxon>
        <taxon>Micrococcales</taxon>
        <taxon>Bogoriellaceae</taxon>
        <taxon>Georgenia</taxon>
    </lineage>
</organism>
<dbReference type="CDD" id="cd07067">
    <property type="entry name" value="HP_PGM_like"/>
    <property type="match status" value="1"/>
</dbReference>
<evidence type="ECO:0000256" key="2">
    <source>
        <dbReference type="ARBA" id="ARBA00012028"/>
    </source>
</evidence>
<feature type="binding site" evidence="5">
    <location>
        <begin position="10"/>
        <end position="17"/>
    </location>
    <ligand>
        <name>substrate</name>
    </ligand>
</feature>
<feature type="binding site" evidence="5">
    <location>
        <position position="76"/>
    </location>
    <ligand>
        <name>substrate</name>
    </ligand>
</feature>
<comment type="similarity">
    <text evidence="1">Belongs to the phosphoglycerate mutase family. BPG-dependent PGAM subfamily.</text>
</comment>
<keyword evidence="7" id="KW-1185">Reference proteome</keyword>
<dbReference type="GO" id="GO:0004619">
    <property type="term" value="F:phosphoglycerate mutase activity"/>
    <property type="evidence" value="ECO:0007669"/>
    <property type="project" value="UniProtKB-EC"/>
</dbReference>
<evidence type="ECO:0000256" key="3">
    <source>
        <dbReference type="ARBA" id="ARBA00023152"/>
    </source>
</evidence>
<dbReference type="Proteomes" id="UP000451860">
    <property type="component" value="Unassembled WGS sequence"/>
</dbReference>
<keyword evidence="4" id="KW-0413">Isomerase</keyword>
<evidence type="ECO:0000256" key="4">
    <source>
        <dbReference type="ARBA" id="ARBA00023235"/>
    </source>
</evidence>
<dbReference type="EC" id="5.4.2.11" evidence="2"/>
<dbReference type="GO" id="GO:0006096">
    <property type="term" value="P:glycolytic process"/>
    <property type="evidence" value="ECO:0007669"/>
    <property type="project" value="UniProtKB-KW"/>
</dbReference>
<evidence type="ECO:0000313" key="6">
    <source>
        <dbReference type="EMBL" id="KAE8762728.1"/>
    </source>
</evidence>
<sequence length="244" mass="26412">MGATELLLVRHGESAANVAAARAEAAGAEQIDVPARDADVELSENGLAQARALGAWLAALPEQDRPQAVWSSPYRRAADTARVALAEARLDLPLLLDERLRDRDLGITDTLTAAGVRARYPEEAERRRWLGKFYHRPPGGESWADVALRVRSVLADLARQDRAERVLVTAHDAVVLLFRYVCERLDEGEILAIAASQGVRNGAITRLVAAGDEWRLAAYNVDEHLAQAGTPVTSEPAVGERGTA</sequence>
<evidence type="ECO:0000313" key="7">
    <source>
        <dbReference type="Proteomes" id="UP000451860"/>
    </source>
</evidence>
<dbReference type="SUPFAM" id="SSF53254">
    <property type="entry name" value="Phosphoglycerate mutase-like"/>
    <property type="match status" value="1"/>
</dbReference>
<dbReference type="InterPro" id="IPR029033">
    <property type="entry name" value="His_PPase_superfam"/>
</dbReference>
<dbReference type="AlphaFoldDB" id="A0A7J5UK13"/>
<evidence type="ECO:0000256" key="1">
    <source>
        <dbReference type="ARBA" id="ARBA00006717"/>
    </source>
</evidence>
<keyword evidence="3" id="KW-0324">Glycolysis</keyword>
<reference evidence="6 7" key="1">
    <citation type="submission" date="2019-10" db="EMBL/GenBank/DDBJ databases">
        <title>Georgenia wutianyii sp. nov. and Georgenia yuyongxinii sp. nov. isolated from plateau pika (Ochotona curzoniae) in the Qinghai-Tibet plateau of China.</title>
        <authorList>
            <person name="Tian Z."/>
        </authorList>
    </citation>
    <scope>NUCLEOTIDE SEQUENCE [LARGE SCALE GENOMIC DNA]</scope>
    <source>
        <strain evidence="6 7">DSM 21501</strain>
    </source>
</reference>
<comment type="caution">
    <text evidence="6">The sequence shown here is derived from an EMBL/GenBank/DDBJ whole genome shotgun (WGS) entry which is preliminary data.</text>
</comment>
<protein>
    <recommendedName>
        <fullName evidence="2">phosphoglycerate mutase (2,3-diphosphoglycerate-dependent)</fullName>
        <ecNumber evidence="2">5.4.2.11</ecNumber>
    </recommendedName>
</protein>
<dbReference type="RefSeq" id="WP_152203969.1">
    <property type="nucleotide sequence ID" value="NZ_VUKF01000039.1"/>
</dbReference>
<dbReference type="InterPro" id="IPR001345">
    <property type="entry name" value="PG/BPGM_mutase_AS"/>
</dbReference>
<dbReference type="InterPro" id="IPR013078">
    <property type="entry name" value="His_Pase_superF_clade-1"/>
</dbReference>
<dbReference type="SMART" id="SM00855">
    <property type="entry name" value="PGAM"/>
    <property type="match status" value="1"/>
</dbReference>
<gene>
    <name evidence="6" type="ORF">GB883_17855</name>
</gene>
<proteinExistence type="inferred from homology"/>
<dbReference type="Gene3D" id="3.40.50.1240">
    <property type="entry name" value="Phosphoglycerate mutase-like"/>
    <property type="match status" value="1"/>
</dbReference>